<sequence>MASLVMTADGINASCCCRPGPSLNNWLTSVTKKQDLKKYFMSSKNWPALLFIPTPHPFFPLHPCLSGLAEDRAKHNKRQHLLVHSELSILDGN</sequence>
<keyword evidence="2" id="KW-1185">Reference proteome</keyword>
<gene>
    <name evidence="1" type="ORF">O6P43_007597</name>
</gene>
<organism evidence="1 2">
    <name type="scientific">Quillaja saponaria</name>
    <name type="common">Soap bark tree</name>
    <dbReference type="NCBI Taxonomy" id="32244"/>
    <lineage>
        <taxon>Eukaryota</taxon>
        <taxon>Viridiplantae</taxon>
        <taxon>Streptophyta</taxon>
        <taxon>Embryophyta</taxon>
        <taxon>Tracheophyta</taxon>
        <taxon>Spermatophyta</taxon>
        <taxon>Magnoliopsida</taxon>
        <taxon>eudicotyledons</taxon>
        <taxon>Gunneridae</taxon>
        <taxon>Pentapetalae</taxon>
        <taxon>rosids</taxon>
        <taxon>fabids</taxon>
        <taxon>Fabales</taxon>
        <taxon>Quillajaceae</taxon>
        <taxon>Quillaja</taxon>
    </lineage>
</organism>
<accession>A0AAD7VJP3</accession>
<proteinExistence type="predicted"/>
<evidence type="ECO:0000313" key="2">
    <source>
        <dbReference type="Proteomes" id="UP001163823"/>
    </source>
</evidence>
<dbReference type="AlphaFoldDB" id="A0AAD7VJP3"/>
<dbReference type="EMBL" id="JARAOO010000003">
    <property type="protein sequence ID" value="KAJ7978070.1"/>
    <property type="molecule type" value="Genomic_DNA"/>
</dbReference>
<name>A0AAD7VJP3_QUISA</name>
<dbReference type="KEGG" id="qsa:O6P43_007597"/>
<protein>
    <submittedName>
        <fullName evidence="1">Uncharacterized protein</fullName>
    </submittedName>
</protein>
<evidence type="ECO:0000313" key="1">
    <source>
        <dbReference type="EMBL" id="KAJ7978070.1"/>
    </source>
</evidence>
<reference evidence="1" key="1">
    <citation type="journal article" date="2023" name="Science">
        <title>Elucidation of the pathway for biosynthesis of saponin adjuvants from the soapbark tree.</title>
        <authorList>
            <person name="Reed J."/>
            <person name="Orme A."/>
            <person name="El-Demerdash A."/>
            <person name="Owen C."/>
            <person name="Martin L.B.B."/>
            <person name="Misra R.C."/>
            <person name="Kikuchi S."/>
            <person name="Rejzek M."/>
            <person name="Martin A.C."/>
            <person name="Harkess A."/>
            <person name="Leebens-Mack J."/>
            <person name="Louveau T."/>
            <person name="Stephenson M.J."/>
            <person name="Osbourn A."/>
        </authorList>
    </citation>
    <scope>NUCLEOTIDE SEQUENCE</scope>
    <source>
        <strain evidence="1">S10</strain>
    </source>
</reference>
<dbReference type="Proteomes" id="UP001163823">
    <property type="component" value="Chromosome 3"/>
</dbReference>
<comment type="caution">
    <text evidence="1">The sequence shown here is derived from an EMBL/GenBank/DDBJ whole genome shotgun (WGS) entry which is preliminary data.</text>
</comment>